<dbReference type="EMBL" id="BARV01010470">
    <property type="protein sequence ID" value="GAI12699.1"/>
    <property type="molecule type" value="Genomic_DNA"/>
</dbReference>
<sequence>MSQKLKEPRLKELAFLGVDTHKDEHTASIANCFGQSLAVLTSENRPKELKGLLEKDL</sequence>
<name>X1N277_9ZZZZ</name>
<comment type="caution">
    <text evidence="1">The sequence shown here is derived from an EMBL/GenBank/DDBJ whole genome shotgun (WGS) entry which is preliminary data.</text>
</comment>
<proteinExistence type="predicted"/>
<organism evidence="1">
    <name type="scientific">marine sediment metagenome</name>
    <dbReference type="NCBI Taxonomy" id="412755"/>
    <lineage>
        <taxon>unclassified sequences</taxon>
        <taxon>metagenomes</taxon>
        <taxon>ecological metagenomes</taxon>
    </lineage>
</organism>
<accession>X1N277</accession>
<dbReference type="AlphaFoldDB" id="X1N277"/>
<reference evidence="1" key="1">
    <citation type="journal article" date="2014" name="Front. Microbiol.">
        <title>High frequency of phylogenetically diverse reductive dehalogenase-homologous genes in deep subseafloor sedimentary metagenomes.</title>
        <authorList>
            <person name="Kawai M."/>
            <person name="Futagami T."/>
            <person name="Toyoda A."/>
            <person name="Takaki Y."/>
            <person name="Nishi S."/>
            <person name="Hori S."/>
            <person name="Arai W."/>
            <person name="Tsubouchi T."/>
            <person name="Morono Y."/>
            <person name="Uchiyama I."/>
            <person name="Ito T."/>
            <person name="Fujiyama A."/>
            <person name="Inagaki F."/>
            <person name="Takami H."/>
        </authorList>
    </citation>
    <scope>NUCLEOTIDE SEQUENCE</scope>
    <source>
        <strain evidence="1">Expedition CK06-06</strain>
    </source>
</reference>
<evidence type="ECO:0000313" key="1">
    <source>
        <dbReference type="EMBL" id="GAI12699.1"/>
    </source>
</evidence>
<protein>
    <submittedName>
        <fullName evidence="1">Uncharacterized protein</fullName>
    </submittedName>
</protein>
<gene>
    <name evidence="1" type="ORF">S06H3_20252</name>
</gene>